<evidence type="ECO:0000256" key="1">
    <source>
        <dbReference type="SAM" id="MobiDB-lite"/>
    </source>
</evidence>
<evidence type="ECO:0008006" key="5">
    <source>
        <dbReference type="Google" id="ProtNLM"/>
    </source>
</evidence>
<name>A0AAN6QKD9_9PEZI</name>
<evidence type="ECO:0000313" key="3">
    <source>
        <dbReference type="EMBL" id="KAK4109580.1"/>
    </source>
</evidence>
<protein>
    <recommendedName>
        <fullName evidence="5">Secreted protein</fullName>
    </recommendedName>
</protein>
<dbReference type="Proteomes" id="UP001302812">
    <property type="component" value="Unassembled WGS sequence"/>
</dbReference>
<feature type="signal peptide" evidence="2">
    <location>
        <begin position="1"/>
        <end position="24"/>
    </location>
</feature>
<organism evidence="3 4">
    <name type="scientific">Canariomyces notabilis</name>
    <dbReference type="NCBI Taxonomy" id="2074819"/>
    <lineage>
        <taxon>Eukaryota</taxon>
        <taxon>Fungi</taxon>
        <taxon>Dikarya</taxon>
        <taxon>Ascomycota</taxon>
        <taxon>Pezizomycotina</taxon>
        <taxon>Sordariomycetes</taxon>
        <taxon>Sordariomycetidae</taxon>
        <taxon>Sordariales</taxon>
        <taxon>Chaetomiaceae</taxon>
        <taxon>Canariomyces</taxon>
    </lineage>
</organism>
<dbReference type="GeneID" id="89939955"/>
<evidence type="ECO:0000313" key="4">
    <source>
        <dbReference type="Proteomes" id="UP001302812"/>
    </source>
</evidence>
<feature type="region of interest" description="Disordered" evidence="1">
    <location>
        <begin position="42"/>
        <end position="66"/>
    </location>
</feature>
<reference evidence="3" key="2">
    <citation type="submission" date="2023-05" db="EMBL/GenBank/DDBJ databases">
        <authorList>
            <consortium name="Lawrence Berkeley National Laboratory"/>
            <person name="Steindorff A."/>
            <person name="Hensen N."/>
            <person name="Bonometti L."/>
            <person name="Westerberg I."/>
            <person name="Brannstrom I.O."/>
            <person name="Guillou S."/>
            <person name="Cros-Aarteil S."/>
            <person name="Calhoun S."/>
            <person name="Haridas S."/>
            <person name="Kuo A."/>
            <person name="Mondo S."/>
            <person name="Pangilinan J."/>
            <person name="Riley R."/>
            <person name="Labutti K."/>
            <person name="Andreopoulos B."/>
            <person name="Lipzen A."/>
            <person name="Chen C."/>
            <person name="Yanf M."/>
            <person name="Daum C."/>
            <person name="Ng V."/>
            <person name="Clum A."/>
            <person name="Ohm R."/>
            <person name="Martin F."/>
            <person name="Silar P."/>
            <person name="Natvig D."/>
            <person name="Lalanne C."/>
            <person name="Gautier V."/>
            <person name="Ament-Velasquez S.L."/>
            <person name="Kruys A."/>
            <person name="Hutchinson M.I."/>
            <person name="Powell A.J."/>
            <person name="Barry K."/>
            <person name="Miller A.N."/>
            <person name="Grigoriev I.V."/>
            <person name="Debuchy R."/>
            <person name="Gladieux P."/>
            <person name="Thoren M.H."/>
            <person name="Johannesson H."/>
        </authorList>
    </citation>
    <scope>NUCLEOTIDE SEQUENCE</scope>
    <source>
        <strain evidence="3">CBS 508.74</strain>
    </source>
</reference>
<comment type="caution">
    <text evidence="3">The sequence shown here is derived from an EMBL/GenBank/DDBJ whole genome shotgun (WGS) entry which is preliminary data.</text>
</comment>
<feature type="chain" id="PRO_5042825228" description="Secreted protein" evidence="2">
    <location>
        <begin position="25"/>
        <end position="118"/>
    </location>
</feature>
<proteinExistence type="predicted"/>
<evidence type="ECO:0000256" key="2">
    <source>
        <dbReference type="SAM" id="SignalP"/>
    </source>
</evidence>
<feature type="compositionally biased region" description="Basic and acidic residues" evidence="1">
    <location>
        <begin position="54"/>
        <end position="64"/>
    </location>
</feature>
<gene>
    <name evidence="3" type="ORF">N656DRAFT_782812</name>
</gene>
<keyword evidence="2" id="KW-0732">Signal</keyword>
<keyword evidence="4" id="KW-1185">Reference proteome</keyword>
<reference evidence="3" key="1">
    <citation type="journal article" date="2023" name="Mol. Phylogenet. Evol.">
        <title>Genome-scale phylogeny and comparative genomics of the fungal order Sordariales.</title>
        <authorList>
            <person name="Hensen N."/>
            <person name="Bonometti L."/>
            <person name="Westerberg I."/>
            <person name="Brannstrom I.O."/>
            <person name="Guillou S."/>
            <person name="Cros-Aarteil S."/>
            <person name="Calhoun S."/>
            <person name="Haridas S."/>
            <person name="Kuo A."/>
            <person name="Mondo S."/>
            <person name="Pangilinan J."/>
            <person name="Riley R."/>
            <person name="LaButti K."/>
            <person name="Andreopoulos B."/>
            <person name="Lipzen A."/>
            <person name="Chen C."/>
            <person name="Yan M."/>
            <person name="Daum C."/>
            <person name="Ng V."/>
            <person name="Clum A."/>
            <person name="Steindorff A."/>
            <person name="Ohm R.A."/>
            <person name="Martin F."/>
            <person name="Silar P."/>
            <person name="Natvig D.O."/>
            <person name="Lalanne C."/>
            <person name="Gautier V."/>
            <person name="Ament-Velasquez S.L."/>
            <person name="Kruys A."/>
            <person name="Hutchinson M.I."/>
            <person name="Powell A.J."/>
            <person name="Barry K."/>
            <person name="Miller A.N."/>
            <person name="Grigoriev I.V."/>
            <person name="Debuchy R."/>
            <person name="Gladieux P."/>
            <person name="Hiltunen Thoren M."/>
            <person name="Johannesson H."/>
        </authorList>
    </citation>
    <scope>NUCLEOTIDE SEQUENCE</scope>
    <source>
        <strain evidence="3">CBS 508.74</strain>
    </source>
</reference>
<dbReference type="RefSeq" id="XP_064667150.1">
    <property type="nucleotide sequence ID" value="XM_064815830.1"/>
</dbReference>
<dbReference type="AlphaFoldDB" id="A0AAN6QKD9"/>
<accession>A0AAN6QKD9</accession>
<sequence length="118" mass="12628">MGINRAVGTVFWAAVCTTFHCIQARPPRTSGLCNTPPIASITASSGQAESAADSTRRSRPDKGPYKATGYPMVVHWALSLPFDRLPGLCGQILIWSRGAGCQKLVTWVPFSIRARGPG</sequence>
<dbReference type="EMBL" id="MU853355">
    <property type="protein sequence ID" value="KAK4109580.1"/>
    <property type="molecule type" value="Genomic_DNA"/>
</dbReference>